<gene>
    <name evidence="9" type="ORF">EB796_005615</name>
</gene>
<dbReference type="Gene3D" id="3.40.390.10">
    <property type="entry name" value="Collagenase (Catalytic Domain)"/>
    <property type="match status" value="1"/>
</dbReference>
<evidence type="ECO:0000256" key="7">
    <source>
        <dbReference type="RuleBase" id="RU361183"/>
    </source>
</evidence>
<dbReference type="Proteomes" id="UP000593567">
    <property type="component" value="Unassembled WGS sequence"/>
</dbReference>
<organism evidence="9 10">
    <name type="scientific">Bugula neritina</name>
    <name type="common">Brown bryozoan</name>
    <name type="synonym">Sertularia neritina</name>
    <dbReference type="NCBI Taxonomy" id="10212"/>
    <lineage>
        <taxon>Eukaryota</taxon>
        <taxon>Metazoa</taxon>
        <taxon>Spiralia</taxon>
        <taxon>Lophotrochozoa</taxon>
        <taxon>Bryozoa</taxon>
        <taxon>Gymnolaemata</taxon>
        <taxon>Cheilostomatida</taxon>
        <taxon>Flustrina</taxon>
        <taxon>Buguloidea</taxon>
        <taxon>Bugulidae</taxon>
        <taxon>Bugula</taxon>
    </lineage>
</organism>
<dbReference type="PANTHER" id="PTHR10127">
    <property type="entry name" value="DISCOIDIN, CUB, EGF, LAMININ , AND ZINC METALLOPROTEASE DOMAIN CONTAINING"/>
    <property type="match status" value="1"/>
</dbReference>
<feature type="binding site" evidence="6">
    <location>
        <position position="71"/>
    </location>
    <ligand>
        <name>Zn(2+)</name>
        <dbReference type="ChEBI" id="CHEBI:29105"/>
        <note>catalytic</note>
    </ligand>
</feature>
<dbReference type="InterPro" id="IPR034035">
    <property type="entry name" value="Astacin-like_dom"/>
</dbReference>
<dbReference type="GO" id="GO:0004222">
    <property type="term" value="F:metalloendopeptidase activity"/>
    <property type="evidence" value="ECO:0007669"/>
    <property type="project" value="UniProtKB-UniRule"/>
</dbReference>
<dbReference type="AlphaFoldDB" id="A0A7J7KEP4"/>
<evidence type="ECO:0000256" key="3">
    <source>
        <dbReference type="ARBA" id="ARBA00022801"/>
    </source>
</evidence>
<evidence type="ECO:0000259" key="8">
    <source>
        <dbReference type="PROSITE" id="PS51864"/>
    </source>
</evidence>
<dbReference type="EC" id="3.4.24.-" evidence="7"/>
<evidence type="ECO:0000256" key="4">
    <source>
        <dbReference type="ARBA" id="ARBA00022833"/>
    </source>
</evidence>
<evidence type="ECO:0000256" key="5">
    <source>
        <dbReference type="ARBA" id="ARBA00023049"/>
    </source>
</evidence>
<dbReference type="PANTHER" id="PTHR10127:SF780">
    <property type="entry name" value="METALLOENDOPEPTIDASE"/>
    <property type="match status" value="1"/>
</dbReference>
<dbReference type="Pfam" id="PF01400">
    <property type="entry name" value="Astacin"/>
    <property type="match status" value="1"/>
</dbReference>
<dbReference type="InterPro" id="IPR024079">
    <property type="entry name" value="MetalloPept_cat_dom_sf"/>
</dbReference>
<accession>A0A7J7KEP4</accession>
<dbReference type="PRINTS" id="PR00480">
    <property type="entry name" value="ASTACIN"/>
</dbReference>
<evidence type="ECO:0000256" key="6">
    <source>
        <dbReference type="PROSITE-ProRule" id="PRU01211"/>
    </source>
</evidence>
<keyword evidence="10" id="KW-1185">Reference proteome</keyword>
<dbReference type="SUPFAM" id="SSF55486">
    <property type="entry name" value="Metalloproteases ('zincins'), catalytic domain"/>
    <property type="match status" value="1"/>
</dbReference>
<dbReference type="InterPro" id="IPR006026">
    <property type="entry name" value="Peptidase_Metallo"/>
</dbReference>
<evidence type="ECO:0000256" key="1">
    <source>
        <dbReference type="ARBA" id="ARBA00022670"/>
    </source>
</evidence>
<keyword evidence="3 6" id="KW-0378">Hydrolase</keyword>
<dbReference type="SMART" id="SM00235">
    <property type="entry name" value="ZnMc"/>
    <property type="match status" value="1"/>
</dbReference>
<evidence type="ECO:0000313" key="9">
    <source>
        <dbReference type="EMBL" id="KAF6036088.1"/>
    </source>
</evidence>
<evidence type="ECO:0000313" key="10">
    <source>
        <dbReference type="Proteomes" id="UP000593567"/>
    </source>
</evidence>
<dbReference type="CDD" id="cd04280">
    <property type="entry name" value="ZnMc_astacin_like"/>
    <property type="match status" value="1"/>
</dbReference>
<sequence>MSAIDDYHTYTCLRFVQASANDINRVRFQNGAGCSSYVGMIGGAQPINLAPGCRSKGIVIHEMGHAIGFQHEQSRSDRDTFVSLMSQNIQPGVEFNFRRLSTEEVSSYGVSYDYTSVMHYSGLVTPAPTTPAPAVELGTVCADRMPGCQELQGVKELDCISNLLHIHQCVSTCGRC</sequence>
<dbReference type="OrthoDB" id="291007at2759"/>
<dbReference type="GO" id="GO:0008270">
    <property type="term" value="F:zinc ion binding"/>
    <property type="evidence" value="ECO:0007669"/>
    <property type="project" value="UniProtKB-UniRule"/>
</dbReference>
<dbReference type="PROSITE" id="PS51864">
    <property type="entry name" value="ASTACIN"/>
    <property type="match status" value="1"/>
</dbReference>
<feature type="binding site" evidence="6">
    <location>
        <position position="65"/>
    </location>
    <ligand>
        <name>Zn(2+)</name>
        <dbReference type="ChEBI" id="CHEBI:29105"/>
        <note>catalytic</note>
    </ligand>
</feature>
<keyword evidence="2 6" id="KW-0479">Metal-binding</keyword>
<feature type="domain" description="Peptidase M12A" evidence="8">
    <location>
        <begin position="1"/>
        <end position="170"/>
    </location>
</feature>
<evidence type="ECO:0000256" key="2">
    <source>
        <dbReference type="ARBA" id="ARBA00022723"/>
    </source>
</evidence>
<feature type="active site" evidence="6">
    <location>
        <position position="62"/>
    </location>
</feature>
<keyword evidence="4 6" id="KW-0862">Zinc</keyword>
<proteinExistence type="predicted"/>
<dbReference type="EMBL" id="VXIV02000782">
    <property type="protein sequence ID" value="KAF6036088.1"/>
    <property type="molecule type" value="Genomic_DNA"/>
</dbReference>
<keyword evidence="5 6" id="KW-0482">Metalloprotease</keyword>
<keyword evidence="1 6" id="KW-0645">Protease</keyword>
<dbReference type="InterPro" id="IPR001506">
    <property type="entry name" value="Peptidase_M12A"/>
</dbReference>
<name>A0A7J7KEP4_BUGNE</name>
<comment type="caution">
    <text evidence="9">The sequence shown here is derived from an EMBL/GenBank/DDBJ whole genome shotgun (WGS) entry which is preliminary data.</text>
</comment>
<protein>
    <recommendedName>
        <fullName evidence="7">Metalloendopeptidase</fullName>
        <ecNumber evidence="7">3.4.24.-</ecNumber>
    </recommendedName>
</protein>
<comment type="caution">
    <text evidence="6">Lacks conserved residue(s) required for the propagation of feature annotation.</text>
</comment>
<dbReference type="GO" id="GO:0006508">
    <property type="term" value="P:proteolysis"/>
    <property type="evidence" value="ECO:0007669"/>
    <property type="project" value="UniProtKB-KW"/>
</dbReference>
<feature type="binding site" evidence="6">
    <location>
        <position position="61"/>
    </location>
    <ligand>
        <name>Zn(2+)</name>
        <dbReference type="ChEBI" id="CHEBI:29105"/>
        <note>catalytic</note>
    </ligand>
</feature>
<comment type="cofactor">
    <cofactor evidence="6 7">
        <name>Zn(2+)</name>
        <dbReference type="ChEBI" id="CHEBI:29105"/>
    </cofactor>
    <text evidence="6 7">Binds 1 zinc ion per subunit.</text>
</comment>
<reference evidence="9" key="1">
    <citation type="submission" date="2020-06" db="EMBL/GenBank/DDBJ databases">
        <title>Draft genome of Bugula neritina, a colonial animal packing powerful symbionts and potential medicines.</title>
        <authorList>
            <person name="Rayko M."/>
        </authorList>
    </citation>
    <scope>NUCLEOTIDE SEQUENCE [LARGE SCALE GENOMIC DNA]</scope>
    <source>
        <strain evidence="9">Kwan_BN1</strain>
    </source>
</reference>